<feature type="domain" description="Thioredoxin" evidence="6">
    <location>
        <begin position="113"/>
        <end position="289"/>
    </location>
</feature>
<dbReference type="EMBL" id="AFYH01189894">
    <property type="status" value="NOT_ANNOTATED_CDS"/>
    <property type="molecule type" value="Genomic_DNA"/>
</dbReference>
<dbReference type="OrthoDB" id="9440957at2759"/>
<dbReference type="CDD" id="cd03009">
    <property type="entry name" value="TryX_like_TryX_NRX"/>
    <property type="match status" value="1"/>
</dbReference>
<dbReference type="AlphaFoldDB" id="H3A932"/>
<name>H3A932_LATCH</name>
<protein>
    <recommendedName>
        <fullName evidence="3">Nucleoredoxin</fullName>
        <ecNumber evidence="1">1.8.1.8</ecNumber>
    </recommendedName>
</protein>
<comment type="catalytic activity">
    <reaction evidence="5">
        <text>[protein]-dithiol + NADP(+) = [protein]-disulfide + NADPH + H(+)</text>
        <dbReference type="Rhea" id="RHEA:18753"/>
        <dbReference type="Rhea" id="RHEA-COMP:10593"/>
        <dbReference type="Rhea" id="RHEA-COMP:10594"/>
        <dbReference type="ChEBI" id="CHEBI:15378"/>
        <dbReference type="ChEBI" id="CHEBI:29950"/>
        <dbReference type="ChEBI" id="CHEBI:50058"/>
        <dbReference type="ChEBI" id="CHEBI:57783"/>
        <dbReference type="ChEBI" id="CHEBI:58349"/>
        <dbReference type="EC" id="1.8.1.8"/>
    </reaction>
</comment>
<dbReference type="InterPro" id="IPR013766">
    <property type="entry name" value="Thioredoxin_domain"/>
</dbReference>
<dbReference type="GeneTree" id="ENSGT00940000165363"/>
<evidence type="ECO:0000259" key="6">
    <source>
        <dbReference type="PROSITE" id="PS51352"/>
    </source>
</evidence>
<dbReference type="GO" id="GO:0005634">
    <property type="term" value="C:nucleus"/>
    <property type="evidence" value="ECO:0007669"/>
    <property type="project" value="TreeGrafter"/>
</dbReference>
<dbReference type="InterPro" id="IPR045870">
    <property type="entry name" value="TryX_NRX_thioredoxin_dom"/>
</dbReference>
<accession>H3A932</accession>
<dbReference type="InParanoid" id="H3A932"/>
<organism evidence="7 8">
    <name type="scientific">Latimeria chalumnae</name>
    <name type="common">Coelacanth</name>
    <dbReference type="NCBI Taxonomy" id="7897"/>
    <lineage>
        <taxon>Eukaryota</taxon>
        <taxon>Metazoa</taxon>
        <taxon>Chordata</taxon>
        <taxon>Craniata</taxon>
        <taxon>Vertebrata</taxon>
        <taxon>Euteleostomi</taxon>
        <taxon>Coelacanthiformes</taxon>
        <taxon>Coelacanthidae</taxon>
        <taxon>Latimeria</taxon>
    </lineage>
</organism>
<dbReference type="GO" id="GO:0031397">
    <property type="term" value="P:negative regulation of protein ubiquitination"/>
    <property type="evidence" value="ECO:0007669"/>
    <property type="project" value="TreeGrafter"/>
</dbReference>
<comment type="catalytic activity">
    <reaction evidence="4">
        <text>[protein]-dithiol + NAD(+) = [protein]-disulfide + NADH + H(+)</text>
        <dbReference type="Rhea" id="RHEA:18749"/>
        <dbReference type="Rhea" id="RHEA-COMP:10593"/>
        <dbReference type="Rhea" id="RHEA-COMP:10594"/>
        <dbReference type="ChEBI" id="CHEBI:15378"/>
        <dbReference type="ChEBI" id="CHEBI:29950"/>
        <dbReference type="ChEBI" id="CHEBI:50058"/>
        <dbReference type="ChEBI" id="CHEBI:57540"/>
        <dbReference type="ChEBI" id="CHEBI:57945"/>
        <dbReference type="EC" id="1.8.1.8"/>
    </reaction>
</comment>
<evidence type="ECO:0000256" key="4">
    <source>
        <dbReference type="ARBA" id="ARBA00047388"/>
    </source>
</evidence>
<dbReference type="InterPro" id="IPR012336">
    <property type="entry name" value="Thioredoxin-like_fold"/>
</dbReference>
<dbReference type="EC" id="1.8.1.8" evidence="1"/>
<reference evidence="7" key="2">
    <citation type="submission" date="2025-08" db="UniProtKB">
        <authorList>
            <consortium name="Ensembl"/>
        </authorList>
    </citation>
    <scope>IDENTIFICATION</scope>
</reference>
<dbReference type="GeneID" id="102358007"/>
<evidence type="ECO:0000313" key="7">
    <source>
        <dbReference type="Ensembl" id="ENSLACP00000006153.1"/>
    </source>
</evidence>
<sequence length="421" mass="47653">MSASVYPDLGRVLIHPDGSKVSPESLRAPGPDAGVLALYFCCSWSGSCRQFTQRLREFEVTVNGAWRAAPKRLEVVLVSSDQAAEEWEKDLDATQWLSVPFEEQERKLLLWKKFKVTSVPALILLDSYTGKLITKNGVAIVSEDPSGAEFPWKPRLFSEVMEGPLIRNGEETLDMKTLEGSHLALYFSAHWCPPCRSFTPFLVETYKKLKSQGEKFEIIFVSSDRSLDSFKQYFGEMPWLAVPYSDEKRRLCLNRLYGIQGIPSLIILDLERNIITPHGRAAVVDDPECKEFPWHPKPVNILTESNATFLHQGPCLVLFVDSEEEELELAKQLLQPIAEKIIAESKVQEEEPPLVFYCAEDDDISDSLRDFTNLPESAPLLSILDIATRAKFVKDVEEITPSIVEDFVRDFLEGKLQPEPI</sequence>
<dbReference type="Proteomes" id="UP000008672">
    <property type="component" value="Unassembled WGS sequence"/>
</dbReference>
<reference evidence="8" key="1">
    <citation type="submission" date="2011-08" db="EMBL/GenBank/DDBJ databases">
        <title>The draft genome of Latimeria chalumnae.</title>
        <authorList>
            <person name="Di Palma F."/>
            <person name="Alfoldi J."/>
            <person name="Johnson J."/>
            <person name="Berlin A."/>
            <person name="Gnerre S."/>
            <person name="Jaffe D."/>
            <person name="MacCallum I."/>
            <person name="Young S."/>
            <person name="Walker B.J."/>
            <person name="Lander E."/>
            <person name="Lindblad-Toh K."/>
        </authorList>
    </citation>
    <scope>NUCLEOTIDE SEQUENCE [LARGE SCALE GENOMIC DNA]</scope>
    <source>
        <strain evidence="8">Wild caught</strain>
    </source>
</reference>
<dbReference type="Pfam" id="PF13905">
    <property type="entry name" value="Thioredoxin_8"/>
    <property type="match status" value="2"/>
</dbReference>
<evidence type="ECO:0000256" key="3">
    <source>
        <dbReference type="ARBA" id="ARBA00026178"/>
    </source>
</evidence>
<dbReference type="RefSeq" id="XP_006008021.1">
    <property type="nucleotide sequence ID" value="XM_006007959.1"/>
</dbReference>
<dbReference type="EMBL" id="AFYH01189892">
    <property type="status" value="NOT_ANNOTATED_CDS"/>
    <property type="molecule type" value="Genomic_DNA"/>
</dbReference>
<dbReference type="PANTHER" id="PTHR46472">
    <property type="entry name" value="NUCLEOREDOXIN"/>
    <property type="match status" value="1"/>
</dbReference>
<evidence type="ECO:0000313" key="8">
    <source>
        <dbReference type="Proteomes" id="UP000008672"/>
    </source>
</evidence>
<dbReference type="PROSITE" id="PS51352">
    <property type="entry name" value="THIOREDOXIN_2"/>
    <property type="match status" value="1"/>
</dbReference>
<evidence type="ECO:0000256" key="5">
    <source>
        <dbReference type="ARBA" id="ARBA00047804"/>
    </source>
</evidence>
<dbReference type="eggNOG" id="KOG2501">
    <property type="taxonomic scope" value="Eukaryota"/>
</dbReference>
<dbReference type="SUPFAM" id="SSF52833">
    <property type="entry name" value="Thioredoxin-like"/>
    <property type="match status" value="3"/>
</dbReference>
<dbReference type="EMBL" id="AFYH01189891">
    <property type="status" value="NOT_ANNOTATED_CDS"/>
    <property type="molecule type" value="Genomic_DNA"/>
</dbReference>
<keyword evidence="8" id="KW-1185">Reference proteome</keyword>
<dbReference type="Ensembl" id="ENSLACT00000006205.1">
    <property type="protein sequence ID" value="ENSLACP00000006153.1"/>
    <property type="gene ID" value="ENSLACG00000005458.1"/>
</dbReference>
<dbReference type="STRING" id="7897.ENSLACP00000006153"/>
<dbReference type="GO" id="GO:0030178">
    <property type="term" value="P:negative regulation of Wnt signaling pathway"/>
    <property type="evidence" value="ECO:0007669"/>
    <property type="project" value="TreeGrafter"/>
</dbReference>
<evidence type="ECO:0000256" key="2">
    <source>
        <dbReference type="ARBA" id="ARBA00025782"/>
    </source>
</evidence>
<dbReference type="Gene3D" id="3.40.30.10">
    <property type="entry name" value="Glutaredoxin"/>
    <property type="match status" value="3"/>
</dbReference>
<comment type="similarity">
    <text evidence="2">Belongs to the nucleoredoxin family.</text>
</comment>
<gene>
    <name evidence="7" type="primary">LOC102358007</name>
</gene>
<dbReference type="InterPro" id="IPR036249">
    <property type="entry name" value="Thioredoxin-like_sf"/>
</dbReference>
<dbReference type="GO" id="GO:0004791">
    <property type="term" value="F:thioredoxin-disulfide reductase (NADPH) activity"/>
    <property type="evidence" value="ECO:0007669"/>
    <property type="project" value="InterPro"/>
</dbReference>
<dbReference type="EMBL" id="AFYH01189895">
    <property type="status" value="NOT_ANNOTATED_CDS"/>
    <property type="molecule type" value="Genomic_DNA"/>
</dbReference>
<dbReference type="PANTHER" id="PTHR46472:SF1">
    <property type="entry name" value="NUCLEOREDOXIN"/>
    <property type="match status" value="1"/>
</dbReference>
<dbReference type="HOGENOM" id="CLU_019626_2_0_1"/>
<proteinExistence type="inferred from homology"/>
<dbReference type="OMA" id="FYFAAHW"/>
<evidence type="ECO:0000256" key="1">
    <source>
        <dbReference type="ARBA" id="ARBA00012612"/>
    </source>
</evidence>
<dbReference type="KEGG" id="lcm:102358007"/>
<dbReference type="EMBL" id="AFYH01189893">
    <property type="status" value="NOT_ANNOTATED_CDS"/>
    <property type="molecule type" value="Genomic_DNA"/>
</dbReference>
<reference evidence="7" key="3">
    <citation type="submission" date="2025-09" db="UniProtKB">
        <authorList>
            <consortium name="Ensembl"/>
        </authorList>
    </citation>
    <scope>IDENTIFICATION</scope>
</reference>